<dbReference type="SUPFAM" id="SSF51110">
    <property type="entry name" value="alpha-D-mannose-specific plant lectins"/>
    <property type="match status" value="1"/>
</dbReference>
<evidence type="ECO:0000256" key="6">
    <source>
        <dbReference type="ARBA" id="ARBA00048679"/>
    </source>
</evidence>
<evidence type="ECO:0000256" key="4">
    <source>
        <dbReference type="ARBA" id="ARBA00023180"/>
    </source>
</evidence>
<dbReference type="SMART" id="SM00108">
    <property type="entry name" value="B_lectin"/>
    <property type="match status" value="1"/>
</dbReference>
<keyword evidence="4" id="KW-0325">Glycoprotein</keyword>
<evidence type="ECO:0000259" key="9">
    <source>
        <dbReference type="PROSITE" id="PS50026"/>
    </source>
</evidence>
<dbReference type="GO" id="GO:0048544">
    <property type="term" value="P:recognition of pollen"/>
    <property type="evidence" value="ECO:0007669"/>
    <property type="project" value="InterPro"/>
</dbReference>
<comment type="catalytic activity">
    <reaction evidence="5">
        <text>L-threonyl-[protein] + ATP = O-phospho-L-threonyl-[protein] + ADP + H(+)</text>
        <dbReference type="Rhea" id="RHEA:46608"/>
        <dbReference type="Rhea" id="RHEA-COMP:11060"/>
        <dbReference type="Rhea" id="RHEA-COMP:11605"/>
        <dbReference type="ChEBI" id="CHEBI:15378"/>
        <dbReference type="ChEBI" id="CHEBI:30013"/>
        <dbReference type="ChEBI" id="CHEBI:30616"/>
        <dbReference type="ChEBI" id="CHEBI:61977"/>
        <dbReference type="ChEBI" id="CHEBI:456216"/>
        <dbReference type="EC" id="2.7.11.1"/>
    </reaction>
</comment>
<protein>
    <recommendedName>
        <fullName evidence="1">non-specific serine/threonine protein kinase</fullName>
        <ecNumber evidence="1">2.7.11.1</ecNumber>
    </recommendedName>
</protein>
<keyword evidence="8" id="KW-0472">Membrane</keyword>
<keyword evidence="3" id="KW-1015">Disulfide bond</keyword>
<evidence type="ECO:0000256" key="8">
    <source>
        <dbReference type="SAM" id="Phobius"/>
    </source>
</evidence>
<reference evidence="12 13" key="1">
    <citation type="journal article" date="2023" name="Life. Sci Alliance">
        <title>Evolutionary insights into 3D genome organization and epigenetic landscape of Vigna mungo.</title>
        <authorList>
            <person name="Junaid A."/>
            <person name="Singh B."/>
            <person name="Bhatia S."/>
        </authorList>
    </citation>
    <scope>NUCLEOTIDE SEQUENCE [LARGE SCALE GENOMIC DNA]</scope>
    <source>
        <strain evidence="12">Urdbean</strain>
    </source>
</reference>
<evidence type="ECO:0000256" key="7">
    <source>
        <dbReference type="PROSITE-ProRule" id="PRU00076"/>
    </source>
</evidence>
<dbReference type="SMART" id="SM00473">
    <property type="entry name" value="PAN_AP"/>
    <property type="match status" value="2"/>
</dbReference>
<dbReference type="PROSITE" id="PS50026">
    <property type="entry name" value="EGF_3"/>
    <property type="match status" value="1"/>
</dbReference>
<keyword evidence="7" id="KW-0245">EGF-like domain</keyword>
<organism evidence="12 13">
    <name type="scientific">Vigna mungo</name>
    <name type="common">Black gram</name>
    <name type="synonym">Phaseolus mungo</name>
    <dbReference type="NCBI Taxonomy" id="3915"/>
    <lineage>
        <taxon>Eukaryota</taxon>
        <taxon>Viridiplantae</taxon>
        <taxon>Streptophyta</taxon>
        <taxon>Embryophyta</taxon>
        <taxon>Tracheophyta</taxon>
        <taxon>Spermatophyta</taxon>
        <taxon>Magnoliopsida</taxon>
        <taxon>eudicotyledons</taxon>
        <taxon>Gunneridae</taxon>
        <taxon>Pentapetalae</taxon>
        <taxon>rosids</taxon>
        <taxon>fabids</taxon>
        <taxon>Fabales</taxon>
        <taxon>Fabaceae</taxon>
        <taxon>Papilionoideae</taxon>
        <taxon>50 kb inversion clade</taxon>
        <taxon>NPAAA clade</taxon>
        <taxon>indigoferoid/millettioid clade</taxon>
        <taxon>Phaseoleae</taxon>
        <taxon>Vigna</taxon>
    </lineage>
</organism>
<gene>
    <name evidence="12" type="ORF">V8G54_033326</name>
</gene>
<feature type="transmembrane region" description="Helical" evidence="8">
    <location>
        <begin position="1000"/>
        <end position="1018"/>
    </location>
</feature>
<evidence type="ECO:0000313" key="13">
    <source>
        <dbReference type="Proteomes" id="UP001374535"/>
    </source>
</evidence>
<comment type="caution">
    <text evidence="7">Lacks conserved residue(s) required for the propagation of feature annotation.</text>
</comment>
<feature type="domain" description="Apple" evidence="11">
    <location>
        <begin position="900"/>
        <end position="980"/>
    </location>
</feature>
<name>A0AAQ3MNU1_VIGMU</name>
<dbReference type="Gene3D" id="2.90.10.10">
    <property type="entry name" value="Bulb-type lectin domain"/>
    <property type="match status" value="1"/>
</dbReference>
<dbReference type="EMBL" id="CP144691">
    <property type="protein sequence ID" value="WVY94238.1"/>
    <property type="molecule type" value="Genomic_DNA"/>
</dbReference>
<dbReference type="InterPro" id="IPR000742">
    <property type="entry name" value="EGF"/>
</dbReference>
<proteinExistence type="predicted"/>
<dbReference type="InterPro" id="IPR000858">
    <property type="entry name" value="S_locus_glycoprot_dom"/>
</dbReference>
<feature type="domain" description="Bulb-type lectin" evidence="10">
    <location>
        <begin position="584"/>
        <end position="703"/>
    </location>
</feature>
<dbReference type="InterPro" id="IPR036426">
    <property type="entry name" value="Bulb-type_lectin_dom_sf"/>
</dbReference>
<feature type="domain" description="Apple" evidence="11">
    <location>
        <begin position="166"/>
        <end position="237"/>
    </location>
</feature>
<keyword evidence="8" id="KW-1133">Transmembrane helix</keyword>
<evidence type="ECO:0000313" key="12">
    <source>
        <dbReference type="EMBL" id="WVY94238.1"/>
    </source>
</evidence>
<accession>A0AAQ3MNU1</accession>
<dbReference type="Gene3D" id="3.40.50.2300">
    <property type="match status" value="1"/>
</dbReference>
<evidence type="ECO:0000256" key="1">
    <source>
        <dbReference type="ARBA" id="ARBA00012513"/>
    </source>
</evidence>
<feature type="domain" description="EGF-like" evidence="9">
    <location>
        <begin position="94"/>
        <end position="132"/>
    </location>
</feature>
<dbReference type="InterPro" id="IPR001480">
    <property type="entry name" value="Bulb-type_lectin_dom"/>
</dbReference>
<dbReference type="EC" id="2.7.11.1" evidence="1"/>
<keyword evidence="2" id="KW-0732">Signal</keyword>
<dbReference type="GO" id="GO:0004674">
    <property type="term" value="F:protein serine/threonine kinase activity"/>
    <property type="evidence" value="ECO:0007669"/>
    <property type="project" value="UniProtKB-EC"/>
</dbReference>
<evidence type="ECO:0000256" key="2">
    <source>
        <dbReference type="ARBA" id="ARBA00022729"/>
    </source>
</evidence>
<keyword evidence="8" id="KW-0812">Transmembrane</keyword>
<dbReference type="InterPro" id="IPR003609">
    <property type="entry name" value="Pan_app"/>
</dbReference>
<evidence type="ECO:0000259" key="11">
    <source>
        <dbReference type="PROSITE" id="PS50948"/>
    </source>
</evidence>
<feature type="transmembrane region" description="Helical" evidence="8">
    <location>
        <begin position="248"/>
        <end position="270"/>
    </location>
</feature>
<evidence type="ECO:0000256" key="5">
    <source>
        <dbReference type="ARBA" id="ARBA00047899"/>
    </source>
</evidence>
<dbReference type="Pfam" id="PF00954">
    <property type="entry name" value="S_locus_glycop"/>
    <property type="match status" value="2"/>
</dbReference>
<dbReference type="PROSITE" id="PS50948">
    <property type="entry name" value="PAN"/>
    <property type="match status" value="2"/>
</dbReference>
<dbReference type="Pfam" id="PF01453">
    <property type="entry name" value="B_lectin"/>
    <property type="match status" value="1"/>
</dbReference>
<dbReference type="Proteomes" id="UP001374535">
    <property type="component" value="Chromosome 10"/>
</dbReference>
<dbReference type="CDD" id="cd01098">
    <property type="entry name" value="PAN_AP_plant"/>
    <property type="match status" value="2"/>
</dbReference>
<dbReference type="PANTHER" id="PTHR32444:SF89">
    <property type="entry name" value="S GLYCOPROTEIN"/>
    <property type="match status" value="1"/>
</dbReference>
<sequence>MGADPKGLPQIVVWEGDERRWRTGYWDGIMFEGVSIAGNYLHGFTLNGDGKGGRYFIYTPGTDKVRFQIGWDGYEREFRWNEDEKRWDVVQRGPSHECEVYNKCGSFAACDMTPSNSPVCTCIRGFEPKNGDQWGKGNWSGGCTRMTPLKAQRENVTSADTTQVSVGEDKFLELRSMKLPDFASVVGTNDCQKVCLNDDSCTAYANVNGIGCMVWNVDLVDIQHYGTGGNTLNIRLAHSDLDGGKKNMIAIISAVVAGLICLGIFVLLVYRFKGKLKVLPTVSSASCCKNSDVLPVYDGSRSRDMSAEFSGSADHIEAATPKSRYESMSSTIVVACDFTSTIVLRLPIGKCGLASKGVSCDFSLITSKLTPCRGKGVGRKVLDGVQETYNSKLNGKGAYDGEKTLFTLGSLARSRLEFTVVLEDVVSIALTTLQRSSLVEKSRQKPPERMRVLTNAFSRNNYGSESMLRNCDISINSDFTKVEGYVLQAPRLKIENGEYFNLRNERWNFNQKILVWLVKIEKWVVVNFSAQCDVRGLVRDLIKCGQMKGIQTLHQLSLCKHNMPGLVFFLFWFLASHITISFSSDTLTPTQTLLTNQTLVSPSQVFALGFFSRTNSSWYLGIWYNNISNGPIVWVANRDNPLHNSTGFLTIGENKNMVLTTPSGEPVWSSNITKANNPILQLLDTGNLVLREENVTDPTNYLWQSFDYPTDTLLPGMKMGWNLDTGEEKHITSWKSEGKDPSSGNYSFKIDPRGIPEIFLWRDDNIIYRSGPWNGERFSGVPEMQPDTDSITFNFSYDSHGVYYSFSIGNSSILSRLVVTSGADQLQRLTWVPSSNTWTKFWYAPKDQCDDYKACGSYGLCDSNASPVCTCMRGFSPKNQQAWNLRDGSDGCVRNTNLDCGSDKFLHVEDVKLPETSSVFANRSMNLEECKDLCSRNCSCTAYANIEVTNGGTGCVTWSGELIDMRKYASGGQDLFVRIAASDAEDTADGSHKSNHIGEIIGITISAAVVIVGLVVIYRKKRKGLGISNVKTTPREIDSSSSKQDESWSVNQVTVTLLDA</sequence>
<dbReference type="PANTHER" id="PTHR32444">
    <property type="entry name" value="BULB-TYPE LECTIN DOMAIN-CONTAINING PROTEIN"/>
    <property type="match status" value="1"/>
</dbReference>
<evidence type="ECO:0000256" key="3">
    <source>
        <dbReference type="ARBA" id="ARBA00023157"/>
    </source>
</evidence>
<dbReference type="AlphaFoldDB" id="A0AAQ3MNU1"/>
<dbReference type="FunFam" id="2.90.10.10:FF:000029">
    <property type="entry name" value="G-type lectin S-receptor-like serine/threonine-protein kinase"/>
    <property type="match status" value="1"/>
</dbReference>
<dbReference type="CDD" id="cd00028">
    <property type="entry name" value="B_lectin"/>
    <property type="match status" value="1"/>
</dbReference>
<comment type="catalytic activity">
    <reaction evidence="6">
        <text>L-seryl-[protein] + ATP = O-phospho-L-seryl-[protein] + ADP + H(+)</text>
        <dbReference type="Rhea" id="RHEA:17989"/>
        <dbReference type="Rhea" id="RHEA-COMP:9863"/>
        <dbReference type="Rhea" id="RHEA-COMP:11604"/>
        <dbReference type="ChEBI" id="CHEBI:15378"/>
        <dbReference type="ChEBI" id="CHEBI:29999"/>
        <dbReference type="ChEBI" id="CHEBI:30616"/>
        <dbReference type="ChEBI" id="CHEBI:83421"/>
        <dbReference type="ChEBI" id="CHEBI:456216"/>
        <dbReference type="EC" id="2.7.11.1"/>
    </reaction>
</comment>
<keyword evidence="13" id="KW-1185">Reference proteome</keyword>
<feature type="non-terminal residue" evidence="12">
    <location>
        <position position="1"/>
    </location>
</feature>
<dbReference type="Pfam" id="PF08276">
    <property type="entry name" value="PAN_2"/>
    <property type="match status" value="2"/>
</dbReference>
<dbReference type="Gene3D" id="3.50.4.10">
    <property type="entry name" value="Hepatocyte Growth Factor"/>
    <property type="match status" value="1"/>
</dbReference>
<evidence type="ECO:0000259" key="10">
    <source>
        <dbReference type="PROSITE" id="PS50927"/>
    </source>
</evidence>
<dbReference type="PROSITE" id="PS50927">
    <property type="entry name" value="BULB_LECTIN"/>
    <property type="match status" value="1"/>
</dbReference>